<evidence type="ECO:0000313" key="2">
    <source>
        <dbReference type="Proteomes" id="UP000482487"/>
    </source>
</evidence>
<sequence length="217" mass="24795">MRDFHSFESTPIIIEEVVTALKQDVVPLIVDSCRIARDAYDLDPEFNDNYTLGTYSWRNLFNRSRELDKFSWDVKRSENDLRLYYKKSSWPRSLRVHRCDELTRIPTGGKRAKKVACGQGFLSFEVENLAFENYELVIVYDFDAFRGLGKIQVVKLSGVSLREVLALPVATLYQAEPIDVLDIEGTPAPEIIADAAPSRDISKDITANKPKIVFKNE</sequence>
<evidence type="ECO:0000313" key="1">
    <source>
        <dbReference type="EMBL" id="MYL82750.1"/>
    </source>
</evidence>
<proteinExistence type="predicted"/>
<name>A0A7C9MEM9_9BACT</name>
<protein>
    <submittedName>
        <fullName evidence="1">Uncharacterized protein</fullName>
    </submittedName>
</protein>
<dbReference type="EMBL" id="WVUD01000007">
    <property type="protein sequence ID" value="MYL82750.1"/>
    <property type="molecule type" value="Genomic_DNA"/>
</dbReference>
<gene>
    <name evidence="1" type="ORF">GTA51_06315</name>
</gene>
<organism evidence="1 2">
    <name type="scientific">Solidesulfovibrio aerotolerans</name>
    <dbReference type="NCBI Taxonomy" id="295255"/>
    <lineage>
        <taxon>Bacteria</taxon>
        <taxon>Pseudomonadati</taxon>
        <taxon>Thermodesulfobacteriota</taxon>
        <taxon>Desulfovibrionia</taxon>
        <taxon>Desulfovibrionales</taxon>
        <taxon>Desulfovibrionaceae</taxon>
        <taxon>Solidesulfovibrio</taxon>
    </lineage>
</organism>
<dbReference type="Proteomes" id="UP000482487">
    <property type="component" value="Unassembled WGS sequence"/>
</dbReference>
<accession>A0A7C9MEM9</accession>
<dbReference type="OrthoDB" id="9854313at2"/>
<dbReference type="RefSeq" id="WP_160959602.1">
    <property type="nucleotide sequence ID" value="NZ_WVUD01000007.1"/>
</dbReference>
<reference evidence="1 2" key="1">
    <citation type="submission" date="2020-01" db="EMBL/GenBank/DDBJ databases">
        <title>Genome sequence of Desulfovibrio aerotolerans DSM 16695(T).</title>
        <authorList>
            <person name="Karnachuk O."/>
            <person name="Avakyan M."/>
            <person name="Mardanov A."/>
            <person name="Kadnikov V."/>
            <person name="Ravin N."/>
        </authorList>
    </citation>
    <scope>NUCLEOTIDE SEQUENCE [LARGE SCALE GENOMIC DNA]</scope>
    <source>
        <strain evidence="1 2">DSM 16695</strain>
    </source>
</reference>
<comment type="caution">
    <text evidence="1">The sequence shown here is derived from an EMBL/GenBank/DDBJ whole genome shotgun (WGS) entry which is preliminary data.</text>
</comment>
<dbReference type="AlphaFoldDB" id="A0A7C9MEM9"/>
<keyword evidence="2" id="KW-1185">Reference proteome</keyword>